<protein>
    <submittedName>
        <fullName evidence="2">Uncharacterized protein</fullName>
    </submittedName>
</protein>
<name>A0A432Y5M5_9GAMM</name>
<feature type="chain" id="PRO_5019496849" evidence="1">
    <location>
        <begin position="31"/>
        <end position="143"/>
    </location>
</feature>
<evidence type="ECO:0000313" key="2">
    <source>
        <dbReference type="EMBL" id="RUO56232.1"/>
    </source>
</evidence>
<proteinExistence type="predicted"/>
<gene>
    <name evidence="2" type="ORF">CWI70_05635</name>
</gene>
<keyword evidence="3" id="KW-1185">Reference proteome</keyword>
<feature type="signal peptide" evidence="1">
    <location>
        <begin position="1"/>
        <end position="30"/>
    </location>
</feature>
<dbReference type="RefSeq" id="WP_126771312.1">
    <property type="nucleotide sequence ID" value="NZ_PIPX01000001.1"/>
</dbReference>
<dbReference type="EMBL" id="PIPX01000001">
    <property type="protein sequence ID" value="RUO56232.1"/>
    <property type="molecule type" value="Genomic_DNA"/>
</dbReference>
<reference evidence="3" key="1">
    <citation type="journal article" date="2018" name="Front. Microbiol.">
        <title>Genome-Based Analysis Reveals the Taxonomy and Diversity of the Family Idiomarinaceae.</title>
        <authorList>
            <person name="Liu Y."/>
            <person name="Lai Q."/>
            <person name="Shao Z."/>
        </authorList>
    </citation>
    <scope>NUCLEOTIDE SEQUENCE [LARGE SCALE GENOMIC DNA]</scope>
    <source>
        <strain evidence="3">PO-M2</strain>
    </source>
</reference>
<organism evidence="2 3">
    <name type="scientific">Pseudidiomarina homiensis</name>
    <dbReference type="NCBI Taxonomy" id="364198"/>
    <lineage>
        <taxon>Bacteria</taxon>
        <taxon>Pseudomonadati</taxon>
        <taxon>Pseudomonadota</taxon>
        <taxon>Gammaproteobacteria</taxon>
        <taxon>Alteromonadales</taxon>
        <taxon>Idiomarinaceae</taxon>
        <taxon>Pseudidiomarina</taxon>
    </lineage>
</organism>
<sequence length="143" mass="15677">MKTNSLSLVRKLCVCSFAILLVPLLQQSAAAHSFSTSFLTLSAHEDNAQLRWSWRFTAHDIEALTGSPDAAAALPLLGEWLRFNDDCRPEPSTAIDAGVHAGEQTYTYSGTAPCAYSTDIDYTVRHIFGPLPDHKVLQRKSSP</sequence>
<accession>A0A432Y5M5</accession>
<evidence type="ECO:0000313" key="3">
    <source>
        <dbReference type="Proteomes" id="UP000287649"/>
    </source>
</evidence>
<evidence type="ECO:0000256" key="1">
    <source>
        <dbReference type="SAM" id="SignalP"/>
    </source>
</evidence>
<dbReference type="Proteomes" id="UP000287649">
    <property type="component" value="Unassembled WGS sequence"/>
</dbReference>
<keyword evidence="1" id="KW-0732">Signal</keyword>
<comment type="caution">
    <text evidence="2">The sequence shown here is derived from an EMBL/GenBank/DDBJ whole genome shotgun (WGS) entry which is preliminary data.</text>
</comment>
<dbReference type="AlphaFoldDB" id="A0A432Y5M5"/>